<name>A0A0F8XML5_9ZZZZ</name>
<keyword evidence="1" id="KW-0812">Transmembrane</keyword>
<gene>
    <name evidence="3" type="ORF">LCGC14_3005210</name>
</gene>
<accession>A0A0F8XML5</accession>
<protein>
    <recommendedName>
        <fullName evidence="2">Ice-binding protein C-terminal domain-containing protein</fullName>
    </recommendedName>
</protein>
<dbReference type="Pfam" id="PF07589">
    <property type="entry name" value="PEP-CTERM"/>
    <property type="match status" value="1"/>
</dbReference>
<feature type="non-terminal residue" evidence="3">
    <location>
        <position position="1"/>
    </location>
</feature>
<feature type="domain" description="Ice-binding protein C-terminal" evidence="2">
    <location>
        <begin position="222"/>
        <end position="246"/>
    </location>
</feature>
<feature type="transmembrane region" description="Helical" evidence="1">
    <location>
        <begin position="265"/>
        <end position="285"/>
    </location>
</feature>
<feature type="transmembrane region" description="Helical" evidence="1">
    <location>
        <begin position="226"/>
        <end position="244"/>
    </location>
</feature>
<evidence type="ECO:0000256" key="1">
    <source>
        <dbReference type="SAM" id="Phobius"/>
    </source>
</evidence>
<reference evidence="3" key="1">
    <citation type="journal article" date="2015" name="Nature">
        <title>Complex archaea that bridge the gap between prokaryotes and eukaryotes.</title>
        <authorList>
            <person name="Spang A."/>
            <person name="Saw J.H."/>
            <person name="Jorgensen S.L."/>
            <person name="Zaremba-Niedzwiedzka K."/>
            <person name="Martijn J."/>
            <person name="Lind A.E."/>
            <person name="van Eijk R."/>
            <person name="Schleper C."/>
            <person name="Guy L."/>
            <person name="Ettema T.J."/>
        </authorList>
    </citation>
    <scope>NUCLEOTIDE SEQUENCE</scope>
</reference>
<feature type="non-terminal residue" evidence="3">
    <location>
        <position position="363"/>
    </location>
</feature>
<keyword evidence="1" id="KW-1133">Transmembrane helix</keyword>
<keyword evidence="1" id="KW-0472">Membrane</keyword>
<evidence type="ECO:0000259" key="2">
    <source>
        <dbReference type="Pfam" id="PF07589"/>
    </source>
</evidence>
<dbReference type="EMBL" id="LAZR01062033">
    <property type="protein sequence ID" value="KKK62350.1"/>
    <property type="molecule type" value="Genomic_DNA"/>
</dbReference>
<comment type="caution">
    <text evidence="3">The sequence shown here is derived from an EMBL/GenBank/DDBJ whole genome shotgun (WGS) entry which is preliminary data.</text>
</comment>
<proteinExistence type="predicted"/>
<dbReference type="InterPro" id="IPR013424">
    <property type="entry name" value="Ice-binding_C"/>
</dbReference>
<dbReference type="NCBIfam" id="TIGR02595">
    <property type="entry name" value="PEP_CTERM"/>
    <property type="match status" value="1"/>
</dbReference>
<dbReference type="AlphaFoldDB" id="A0A0F8XML5"/>
<evidence type="ECO:0000313" key="3">
    <source>
        <dbReference type="EMBL" id="KKK62350.1"/>
    </source>
</evidence>
<sequence length="363" mass="38241">GTMFEVDVSDGVATEVGTLSGGHIGGVFVGDPPPGASVAFQQDVAGYYGTVDTFLQENLPSADNSLAAELSVDGDDPGGTGLDSQILLRFDDIFGDGPGQIPTGPGVTINWALLELMATNAGDGGALHRMLQPWTDSDTWDLLGNGVQANGVEALLTADLVAGENVGVPLNLSSFDVTASLQAWLAAPESNRGWALLPIGSNGWDFYSAEGATPPRLIVNYVPEPGTLAMLLAGSAGLLVYGWGRRKRLAVLTRFESDVRTMFRLTVVAVVLGLFVGVGHAEVVMETVPVGDPGNVDDVYGFGRVDYTYRIGKYEVTAGQYSDFLNAVAATDPHGLYNSNMDSDSWGWSCRITQNNASGSYTY</sequence>
<organism evidence="3">
    <name type="scientific">marine sediment metagenome</name>
    <dbReference type="NCBI Taxonomy" id="412755"/>
    <lineage>
        <taxon>unclassified sequences</taxon>
        <taxon>metagenomes</taxon>
        <taxon>ecological metagenomes</taxon>
    </lineage>
</organism>